<keyword evidence="2" id="KW-1185">Reference proteome</keyword>
<gene>
    <name evidence="1" type="ORF">ALC53_10916</name>
</gene>
<proteinExistence type="predicted"/>
<organism evidence="1 2">
    <name type="scientific">Atta colombica</name>
    <dbReference type="NCBI Taxonomy" id="520822"/>
    <lineage>
        <taxon>Eukaryota</taxon>
        <taxon>Metazoa</taxon>
        <taxon>Ecdysozoa</taxon>
        <taxon>Arthropoda</taxon>
        <taxon>Hexapoda</taxon>
        <taxon>Insecta</taxon>
        <taxon>Pterygota</taxon>
        <taxon>Neoptera</taxon>
        <taxon>Endopterygota</taxon>
        <taxon>Hymenoptera</taxon>
        <taxon>Apocrita</taxon>
        <taxon>Aculeata</taxon>
        <taxon>Formicoidea</taxon>
        <taxon>Formicidae</taxon>
        <taxon>Myrmicinae</taxon>
        <taxon>Atta</taxon>
    </lineage>
</organism>
<dbReference type="EMBL" id="KQ976647">
    <property type="protein sequence ID" value="KYM78645.1"/>
    <property type="molecule type" value="Genomic_DNA"/>
</dbReference>
<sequence length="177" mass="20568">FRYFGKLKEFLSDALEFTSNEFKTLCDQLHAKHTLTSVQKQIDNLHIQHENKLEKTHRNIHDVNEMNSKRVIPILLLLIPERDLNEANIQIDEALLNLDDKLQKLYVLSSKELTFSGSIKHIDNFPVPIDEIYYTTLSIALIQKQLFIQSLIPLIEDKNLELTRVISFPRTIGNTIS</sequence>
<dbReference type="Proteomes" id="UP000078540">
    <property type="component" value="Unassembled WGS sequence"/>
</dbReference>
<feature type="non-terminal residue" evidence="1">
    <location>
        <position position="1"/>
    </location>
</feature>
<dbReference type="AlphaFoldDB" id="A0A151HZZ1"/>
<name>A0A151HZZ1_9HYME</name>
<accession>A0A151HZZ1</accession>
<evidence type="ECO:0000313" key="2">
    <source>
        <dbReference type="Proteomes" id="UP000078540"/>
    </source>
</evidence>
<reference evidence="1 2" key="1">
    <citation type="submission" date="2015-09" db="EMBL/GenBank/DDBJ databases">
        <title>Atta colombica WGS genome.</title>
        <authorList>
            <person name="Nygaard S."/>
            <person name="Hu H."/>
            <person name="Boomsma J."/>
            <person name="Zhang G."/>
        </authorList>
    </citation>
    <scope>NUCLEOTIDE SEQUENCE [LARGE SCALE GENOMIC DNA]</scope>
    <source>
        <strain evidence="1">Treedump-2</strain>
        <tissue evidence="1">Whole body</tissue>
    </source>
</reference>
<evidence type="ECO:0000313" key="1">
    <source>
        <dbReference type="EMBL" id="KYM78645.1"/>
    </source>
</evidence>
<protein>
    <submittedName>
        <fullName evidence="1">Uncharacterized protein</fullName>
    </submittedName>
</protein>